<dbReference type="AlphaFoldDB" id="A0A1T5IDG8"/>
<evidence type="ECO:0000313" key="2">
    <source>
        <dbReference type="Proteomes" id="UP000190857"/>
    </source>
</evidence>
<keyword evidence="2" id="KW-1185">Reference proteome</keyword>
<name>A0A1T5IDG8_9MICO</name>
<dbReference type="Proteomes" id="UP000190857">
    <property type="component" value="Unassembled WGS sequence"/>
</dbReference>
<gene>
    <name evidence="1" type="ORF">SAMN06309945_0302</name>
</gene>
<sequence length="83" mass="8685">MSLAIEETFALPAHPSLGGDDVVVSLVSSTRYAIAKSGETVGFVDVEGPVFVALSGLVYPWAEEISQHRSLLVAIRSVVLAAS</sequence>
<reference evidence="1 2" key="1">
    <citation type="submission" date="2017-02" db="EMBL/GenBank/DDBJ databases">
        <authorList>
            <person name="Peterson S.W."/>
        </authorList>
    </citation>
    <scope>NUCLEOTIDE SEQUENCE [LARGE SCALE GENOMIC DNA]</scope>
    <source>
        <strain evidence="1 2">VKM Ac-2059</strain>
    </source>
</reference>
<protein>
    <submittedName>
        <fullName evidence="1">Uncharacterized protein</fullName>
    </submittedName>
</protein>
<dbReference type="OrthoDB" id="5072576at2"/>
<dbReference type="STRING" id="123320.SAMN06309945_0302"/>
<dbReference type="EMBL" id="FUZP01000001">
    <property type="protein sequence ID" value="SKC37251.1"/>
    <property type="molecule type" value="Genomic_DNA"/>
</dbReference>
<dbReference type="RefSeq" id="WP_079726535.1">
    <property type="nucleotide sequence ID" value="NZ_FUZP01000001.1"/>
</dbReference>
<evidence type="ECO:0000313" key="1">
    <source>
        <dbReference type="EMBL" id="SKC37251.1"/>
    </source>
</evidence>
<organism evidence="1 2">
    <name type="scientific">Okibacterium fritillariae</name>
    <dbReference type="NCBI Taxonomy" id="123320"/>
    <lineage>
        <taxon>Bacteria</taxon>
        <taxon>Bacillati</taxon>
        <taxon>Actinomycetota</taxon>
        <taxon>Actinomycetes</taxon>
        <taxon>Micrococcales</taxon>
        <taxon>Microbacteriaceae</taxon>
        <taxon>Okibacterium</taxon>
    </lineage>
</organism>
<proteinExistence type="predicted"/>
<accession>A0A1T5IDG8</accession>